<name>A0A6P8HKB0_ACTTE</name>
<evidence type="ECO:0000256" key="3">
    <source>
        <dbReference type="ARBA" id="ARBA00023273"/>
    </source>
</evidence>
<dbReference type="GO" id="GO:0002142">
    <property type="term" value="C:stereocilia ankle link complex"/>
    <property type="evidence" value="ECO:0007669"/>
    <property type="project" value="TreeGrafter"/>
</dbReference>
<dbReference type="PROSITE" id="PS50106">
    <property type="entry name" value="PDZ"/>
    <property type="match status" value="3"/>
</dbReference>
<keyword evidence="2" id="KW-0677">Repeat</keyword>
<dbReference type="Pfam" id="PF21219">
    <property type="entry name" value="USH1C_N"/>
    <property type="match status" value="1"/>
</dbReference>
<dbReference type="InParanoid" id="A0A6P8HKB0"/>
<proteinExistence type="predicted"/>
<keyword evidence="6" id="KW-1185">Reference proteome</keyword>
<dbReference type="PANTHER" id="PTHR23116">
    <property type="entry name" value="PDZ DOMAIN CONTAINING WHIRLIN AND HARMONIN-RELATED"/>
    <property type="match status" value="1"/>
</dbReference>
<feature type="compositionally biased region" description="Low complexity" evidence="4">
    <location>
        <begin position="243"/>
        <end position="257"/>
    </location>
</feature>
<dbReference type="RefSeq" id="XP_031555328.1">
    <property type="nucleotide sequence ID" value="XM_031699468.1"/>
</dbReference>
<dbReference type="InterPro" id="IPR051844">
    <property type="entry name" value="USH2_Complex_Protein"/>
</dbReference>
<protein>
    <submittedName>
        <fullName evidence="7">PDZ domain-containing protein 7-like</fullName>
    </submittedName>
</protein>
<dbReference type="Gene3D" id="1.20.1160.20">
    <property type="match status" value="2"/>
</dbReference>
<feature type="region of interest" description="Disordered" evidence="4">
    <location>
        <begin position="215"/>
        <end position="266"/>
    </location>
</feature>
<dbReference type="GO" id="GO:0005929">
    <property type="term" value="C:cilium"/>
    <property type="evidence" value="ECO:0007669"/>
    <property type="project" value="TreeGrafter"/>
</dbReference>
<dbReference type="Proteomes" id="UP000515163">
    <property type="component" value="Unplaced"/>
</dbReference>
<dbReference type="FunFam" id="2.30.42.10:FF:000087">
    <property type="entry name" value="Whirlin a"/>
    <property type="match status" value="1"/>
</dbReference>
<feature type="region of interest" description="Disordered" evidence="4">
    <location>
        <begin position="455"/>
        <end position="498"/>
    </location>
</feature>
<dbReference type="FunCoup" id="A0A6P8HKB0">
    <property type="interactions" value="11"/>
</dbReference>
<dbReference type="InterPro" id="IPR036034">
    <property type="entry name" value="PDZ_sf"/>
</dbReference>
<dbReference type="SUPFAM" id="SSF50156">
    <property type="entry name" value="PDZ domain-like"/>
    <property type="match status" value="3"/>
</dbReference>
<feature type="compositionally biased region" description="Low complexity" evidence="4">
    <location>
        <begin position="466"/>
        <end position="479"/>
    </location>
</feature>
<feature type="compositionally biased region" description="Basic and acidic residues" evidence="4">
    <location>
        <begin position="455"/>
        <end position="465"/>
    </location>
</feature>
<dbReference type="OrthoDB" id="10029564at2759"/>
<evidence type="ECO:0000256" key="2">
    <source>
        <dbReference type="ARBA" id="ARBA00022737"/>
    </source>
</evidence>
<evidence type="ECO:0000259" key="5">
    <source>
        <dbReference type="PROSITE" id="PS50106"/>
    </source>
</evidence>
<dbReference type="GeneID" id="116292201"/>
<feature type="domain" description="PDZ" evidence="5">
    <location>
        <begin position="276"/>
        <end position="345"/>
    </location>
</feature>
<evidence type="ECO:0000256" key="1">
    <source>
        <dbReference type="ARBA" id="ARBA00004316"/>
    </source>
</evidence>
<dbReference type="SMART" id="SM00228">
    <property type="entry name" value="PDZ"/>
    <property type="match status" value="3"/>
</dbReference>
<organism evidence="6 7">
    <name type="scientific">Actinia tenebrosa</name>
    <name type="common">Australian red waratah sea anemone</name>
    <dbReference type="NCBI Taxonomy" id="6105"/>
    <lineage>
        <taxon>Eukaryota</taxon>
        <taxon>Metazoa</taxon>
        <taxon>Cnidaria</taxon>
        <taxon>Anthozoa</taxon>
        <taxon>Hexacorallia</taxon>
        <taxon>Actiniaria</taxon>
        <taxon>Actiniidae</taxon>
        <taxon>Actinia</taxon>
    </lineage>
</organism>
<reference evidence="7" key="1">
    <citation type="submission" date="2025-08" db="UniProtKB">
        <authorList>
            <consortium name="RefSeq"/>
        </authorList>
    </citation>
    <scope>IDENTIFICATION</scope>
    <source>
        <tissue evidence="7">Tentacle</tissue>
    </source>
</reference>
<feature type="region of interest" description="Disordered" evidence="4">
    <location>
        <begin position="385"/>
        <end position="425"/>
    </location>
</feature>
<dbReference type="PANTHER" id="PTHR23116:SF29">
    <property type="entry name" value="PDZ DOMAIN-CONTAINING PROTEIN 7"/>
    <property type="match status" value="1"/>
</dbReference>
<evidence type="ECO:0000256" key="4">
    <source>
        <dbReference type="SAM" id="MobiDB-lite"/>
    </source>
</evidence>
<dbReference type="AlphaFoldDB" id="A0A6P8HKB0"/>
<gene>
    <name evidence="7" type="primary">LOC116292201</name>
</gene>
<dbReference type="KEGG" id="aten:116292201"/>
<evidence type="ECO:0000313" key="6">
    <source>
        <dbReference type="Proteomes" id="UP000515163"/>
    </source>
</evidence>
<comment type="subcellular location">
    <subcellularLocation>
        <location evidence="1">Cell projection</location>
    </subcellularLocation>
</comment>
<dbReference type="InterPro" id="IPR030237">
    <property type="entry name" value="Harmonin_N"/>
</dbReference>
<sequence>MSATNEAERKKHIHEFQRNAQRFLTDDDRDYLHDIMKEYQAHLSVDKLIQALKSCLDTPRKLDLLADIRNLIPLAQLSRFDSLAPYNKMAHPYRPTNQISPDRRTQNLNGQLKERQQNGRISPGGSPRSFKVITLAKTSAEQVLGFSIQGGRERGTYVYVSEVDSRSLAEKQGLSVGDVIIEVNGISFEHIALSSAVNLLSSLKKIKMVVKSQGKMPDLGEGMSRKNPWSERNGGASPDGNDSVQNSSTSSVGSHNSITLQPNSHLLNSDDERRVNLAVESTPTGFIGFNLRGGAEYGLGIYVSGVDPGSLAEQSGFRVGDQILDVNGKSFENVKHKEAVDFIKSHAHIIVTLKAVGKLPEAKHYTSEISWIYPDGTIAREGKENYTRSLSSPSPPVSPLELSHSSTQFPDYENNNIRMESPKPELREFGVQTPVAKIDSDTQTLDEVPVRDVQQEAKEKLERTQSSKSVATTCSSSSADTEKRQSVHSSSFSIDSTNSREDLERKYLAAGHSGAFSAENINIQATASDSEAILQDETKRKVKKSKSFLQKHGDKIKSKLSFRKKSKPKMEQKGGGPSKQQLLLYVEERAKKILVVDEYNVLIKHIKNYMDDSDVETLVQNLLSILDKPEKALLLRDIRTLISSYDLGRFDAMVSAREKDALEYLSMFVPGSPSILPTQVEKPKRQLISVIQDSRGGFQIRSKEELEKMKREREREEQAKAVRREWLGGNILDRQARIGTSDYYAVQSTTPDAIEMVPVKDTGMPPVENISNPSPMTLSVPVIQVNNDDNELEVPMETKPSSNTLLVPDRVAVEYKDDDDDDDVPMGGGQSAFVAVPSTSAASTSGSESLILLPKNRTSLGISISGGKGTKTQPEIRVEKIFPGGAAHDDGRLKSGDEIISVDGTSMRDVTHAEAVDIIRRSYNDKSKRAMHITVIPKQ</sequence>
<accession>A0A6P8HKB0</accession>
<feature type="compositionally biased region" description="Polar residues" evidence="4">
    <location>
        <begin position="487"/>
        <end position="497"/>
    </location>
</feature>
<dbReference type="GO" id="GO:0032426">
    <property type="term" value="C:stereocilium tip"/>
    <property type="evidence" value="ECO:0007669"/>
    <property type="project" value="TreeGrafter"/>
</dbReference>
<dbReference type="Pfam" id="PF00595">
    <property type="entry name" value="PDZ"/>
    <property type="match status" value="3"/>
</dbReference>
<feature type="domain" description="PDZ" evidence="5">
    <location>
        <begin position="850"/>
        <end position="922"/>
    </location>
</feature>
<dbReference type="Gene3D" id="2.30.42.10">
    <property type="match status" value="3"/>
</dbReference>
<feature type="domain" description="PDZ" evidence="5">
    <location>
        <begin position="132"/>
        <end position="200"/>
    </location>
</feature>
<evidence type="ECO:0000313" key="7">
    <source>
        <dbReference type="RefSeq" id="XP_031555328.1"/>
    </source>
</evidence>
<feature type="compositionally biased region" description="Polar residues" evidence="4">
    <location>
        <begin position="407"/>
        <end position="418"/>
    </location>
</feature>
<keyword evidence="3" id="KW-0966">Cell projection</keyword>
<dbReference type="GO" id="GO:0005886">
    <property type="term" value="C:plasma membrane"/>
    <property type="evidence" value="ECO:0007669"/>
    <property type="project" value="TreeGrafter"/>
</dbReference>
<dbReference type="InterPro" id="IPR001478">
    <property type="entry name" value="PDZ"/>
</dbReference>